<feature type="domain" description="TonB-dependent receptor plug" evidence="2">
    <location>
        <begin position="158"/>
        <end position="263"/>
    </location>
</feature>
<dbReference type="InterPro" id="IPR008969">
    <property type="entry name" value="CarboxyPept-like_regulatory"/>
</dbReference>
<dbReference type="InterPro" id="IPR023996">
    <property type="entry name" value="TonB-dep_OMP_SusC/RagA"/>
</dbReference>
<dbReference type="SUPFAM" id="SSF56935">
    <property type="entry name" value="Porins"/>
    <property type="match status" value="1"/>
</dbReference>
<accession>A0ABX0QB74</accession>
<dbReference type="NCBIfam" id="TIGR04057">
    <property type="entry name" value="SusC_RagA_signa"/>
    <property type="match status" value="1"/>
</dbReference>
<dbReference type="InterPro" id="IPR039426">
    <property type="entry name" value="TonB-dep_rcpt-like"/>
</dbReference>
<organism evidence="3 4">
    <name type="scientific">Fibrivirga algicola</name>
    <dbReference type="NCBI Taxonomy" id="2950420"/>
    <lineage>
        <taxon>Bacteria</taxon>
        <taxon>Pseudomonadati</taxon>
        <taxon>Bacteroidota</taxon>
        <taxon>Cytophagia</taxon>
        <taxon>Cytophagales</taxon>
        <taxon>Spirosomataceae</taxon>
        <taxon>Fibrivirga</taxon>
    </lineage>
</organism>
<dbReference type="PROSITE" id="PS52016">
    <property type="entry name" value="TONB_DEPENDENT_REC_3"/>
    <property type="match status" value="1"/>
</dbReference>
<dbReference type="Gene3D" id="2.60.40.1120">
    <property type="entry name" value="Carboxypeptidase-like, regulatory domain"/>
    <property type="match status" value="1"/>
</dbReference>
<dbReference type="Gene3D" id="2.170.130.10">
    <property type="entry name" value="TonB-dependent receptor, plug domain"/>
    <property type="match status" value="1"/>
</dbReference>
<name>A0ABX0QB74_9BACT</name>
<comment type="caution">
    <text evidence="3">The sequence shown here is derived from an EMBL/GenBank/DDBJ whole genome shotgun (WGS) entry which is preliminary data.</text>
</comment>
<comment type="similarity">
    <text evidence="1">Belongs to the TonB-dependent receptor family.</text>
</comment>
<keyword evidence="1" id="KW-1134">Transmembrane beta strand</keyword>
<keyword evidence="1" id="KW-0812">Transmembrane</keyword>
<keyword evidence="1" id="KW-0472">Membrane</keyword>
<gene>
    <name evidence="3" type="ORF">F7231_03990</name>
</gene>
<reference evidence="4" key="2">
    <citation type="submission" date="2023-07" db="EMBL/GenBank/DDBJ databases">
        <authorList>
            <person name="Jung D.-H."/>
        </authorList>
    </citation>
    <scope>NUCLEOTIDE SEQUENCE [LARGE SCALE GENOMIC DNA]</scope>
    <source>
        <strain evidence="4">JA-25</strain>
    </source>
</reference>
<keyword evidence="1" id="KW-0998">Cell outer membrane</keyword>
<dbReference type="Pfam" id="PF13715">
    <property type="entry name" value="CarbopepD_reg_2"/>
    <property type="match status" value="1"/>
</dbReference>
<dbReference type="EMBL" id="WAEL01000001">
    <property type="protein sequence ID" value="NID09319.1"/>
    <property type="molecule type" value="Genomic_DNA"/>
</dbReference>
<sequence length="1102" mass="120753">MTNIFTQVGHSLLANWLLLIPLTSQAQLLARSGEPTPDRYTPIAMASNQNSSGNVPNSGFSEPTDRAITGRVTDEKGEELPGVSVVLKGSQRGTVTDAKGQFKLTIPDGGEATLVYSFVGYLSQEIVVGNRKTIDVILQTDEKSLDEVVVVGYGTQKKSEQTAAISTVTGEDIVKSPVTDASNSLIGRVPGLFAQQTSGRPGINGATITIRGRASENSAALIIVDGVERQSFGEIDPNEIASISVLKDASSTALFGIKGANGVIIVTTKSGRTGKAKVSYSGNVGTVSFTQVPEFLDAYSSAMLHNEGEENLIKYGLVPSSFQKLFTAQDLQTYKDGTGDRLLYPNTNWFKAVTRPSWMRTQHNLNFSGGSKAIKYFVSLAYLWEDGGFKDFSTPSGYSTTPDYSRYNFRSNLDFNLTPTTTLSLRLGGRLEQRYSFIANANDGDLRRRFESGPEYLMTRMYSIPAWAIPFYPEYTNPATPELQQLDDTYNQIEDFGRVGINSFNPYAVIKRNGYVDFDNNAIESVFVLDQKLDRVTKGLGAKVTVGYDAYLQAVRAQLGAYAAYNVDRTNSSLLLARNSFEDPLGGVSSQNYGYVKTNVQVSLNYARSFGKHNVSAVAVGQRELRGADGGQAVAPFANEGLIMRATYNYASRYFFEVNGAYNGSENYPKGERYGLFPAVSAGWTISQESFMKRFTWLNHLKIRGSYGLIGYGNVGNSRFLYLDEYANGGGTPGTGGGNSSINNRVIFGSPSSNVSYPVVWHSRAGNPGVTWEKSVKRNFGIETAFFKDRLSITADIFDERRYDILLARNNSAPVIYGESLPASNYGENYNSGYEVEFSFKDSKGDFRYGVTAQYTHAKNKIVVTDEPVNLPSYQKAAGQSIGQFRGYKVLGFYQSLEDIARSPQSKVNGAVIPGDLKYEDINNDGVIDDQDRVPIGFSNVPQNVFGIEPSFGWKGFTLSALFQGVNKVNSNVFFSGGNYYSSMLGRWTPETAETATWPSIRPRNTAAPSYSFNDFIMQDASYVKLRNVEIGYALPSSITKRLKVETLRLYVNGQNLATWTKFVGLDPENNQNSAVASSFFAGAGNSIPVSRTINFGVNVQF</sequence>
<evidence type="ECO:0000259" key="2">
    <source>
        <dbReference type="Pfam" id="PF07715"/>
    </source>
</evidence>
<dbReference type="SUPFAM" id="SSF49464">
    <property type="entry name" value="Carboxypeptidase regulatory domain-like"/>
    <property type="match status" value="1"/>
</dbReference>
<dbReference type="InterPro" id="IPR012910">
    <property type="entry name" value="Plug_dom"/>
</dbReference>
<protein>
    <submittedName>
        <fullName evidence="3">TonB-dependent receptor</fullName>
    </submittedName>
</protein>
<proteinExistence type="inferred from homology"/>
<dbReference type="Proteomes" id="UP000606008">
    <property type="component" value="Unassembled WGS sequence"/>
</dbReference>
<comment type="subcellular location">
    <subcellularLocation>
        <location evidence="1">Cell outer membrane</location>
        <topology evidence="1">Multi-pass membrane protein</topology>
    </subcellularLocation>
</comment>
<evidence type="ECO:0000313" key="4">
    <source>
        <dbReference type="Proteomes" id="UP000606008"/>
    </source>
</evidence>
<dbReference type="InterPro" id="IPR023997">
    <property type="entry name" value="TonB-dep_OMP_SusC/RagA_CS"/>
</dbReference>
<dbReference type="NCBIfam" id="TIGR04056">
    <property type="entry name" value="OMP_RagA_SusC"/>
    <property type="match status" value="1"/>
</dbReference>
<dbReference type="Pfam" id="PF07715">
    <property type="entry name" value="Plug"/>
    <property type="match status" value="1"/>
</dbReference>
<dbReference type="RefSeq" id="WP_166690960.1">
    <property type="nucleotide sequence ID" value="NZ_WAEL01000001.1"/>
</dbReference>
<keyword evidence="4" id="KW-1185">Reference proteome</keyword>
<reference evidence="4" key="1">
    <citation type="submission" date="2019-09" db="EMBL/GenBank/DDBJ databases">
        <authorList>
            <person name="Jung D.-H."/>
        </authorList>
    </citation>
    <scope>NUCLEOTIDE SEQUENCE [LARGE SCALE GENOMIC DNA]</scope>
    <source>
        <strain evidence="4">JA-25</strain>
    </source>
</reference>
<keyword evidence="1" id="KW-0813">Transport</keyword>
<dbReference type="InterPro" id="IPR037066">
    <property type="entry name" value="Plug_dom_sf"/>
</dbReference>
<evidence type="ECO:0000256" key="1">
    <source>
        <dbReference type="PROSITE-ProRule" id="PRU01360"/>
    </source>
</evidence>
<evidence type="ECO:0000313" key="3">
    <source>
        <dbReference type="EMBL" id="NID09319.1"/>
    </source>
</evidence>
<keyword evidence="3" id="KW-0675">Receptor</keyword>